<evidence type="ECO:0000313" key="8">
    <source>
        <dbReference type="Proteomes" id="UP000093129"/>
    </source>
</evidence>
<keyword evidence="9" id="KW-1185">Reference proteome</keyword>
<reference evidence="4" key="1">
    <citation type="submission" date="2014-03" db="EMBL/GenBank/DDBJ databases">
        <authorList>
            <person name="Genoscope - CEA"/>
        </authorList>
    </citation>
    <scope>NUCLEOTIDE SEQUENCE [LARGE SCALE GENOMIC DNA]</scope>
    <source>
        <strain evidence="4">CF27</strain>
    </source>
</reference>
<dbReference type="InterPro" id="IPR000682">
    <property type="entry name" value="PCMT"/>
</dbReference>
<dbReference type="EMBL" id="LT841305">
    <property type="protein sequence ID" value="SMH67736.1"/>
    <property type="molecule type" value="Genomic_DNA"/>
</dbReference>
<dbReference type="Proteomes" id="UP000193925">
    <property type="component" value="Chromosome AFERRI"/>
</dbReference>
<dbReference type="PROSITE" id="PS01279">
    <property type="entry name" value="PCMT"/>
    <property type="match status" value="1"/>
</dbReference>
<evidence type="ECO:0000313" key="4">
    <source>
        <dbReference type="EMBL" id="CDQ11377.1"/>
    </source>
</evidence>
<name>A0A060URX7_9PROT</name>
<evidence type="ECO:0000256" key="1">
    <source>
        <dbReference type="ARBA" id="ARBA00005369"/>
    </source>
</evidence>
<dbReference type="Gene3D" id="3.40.50.150">
    <property type="entry name" value="Vaccinia Virus protein VP39"/>
    <property type="match status" value="1"/>
</dbReference>
<dbReference type="AlphaFoldDB" id="A0A060URX7"/>
<dbReference type="GO" id="GO:0032259">
    <property type="term" value="P:methylation"/>
    <property type="evidence" value="ECO:0007669"/>
    <property type="project" value="UniProtKB-KW"/>
</dbReference>
<reference evidence="5 8" key="3">
    <citation type="submission" date="2016-07" db="EMBL/GenBank/DDBJ databases">
        <title>Draft genome of a psychrotolerant acidophile Acidithiobacillus ferrivorans strain YL15.</title>
        <authorList>
            <person name="Peng T."/>
            <person name="Ma L."/>
            <person name="Nan M."/>
            <person name="An N."/>
            <person name="Wang M."/>
            <person name="Qiu G."/>
            <person name="Zeng W."/>
        </authorList>
    </citation>
    <scope>NUCLEOTIDE SEQUENCE [LARGE SCALE GENOMIC DNA]</scope>
    <source>
        <strain evidence="5 8">YL15</strain>
    </source>
</reference>
<reference evidence="6 10" key="5">
    <citation type="submission" date="2020-07" db="EMBL/GenBank/DDBJ databases">
        <title>Complete genome sequence analysis of Acidithiobacillus ferrivorans XJFY6S-08 reveals extreme environmental adaptation to alpine acid mine drainage.</title>
        <authorList>
            <person name="Yan L."/>
            <person name="Ni Y."/>
        </authorList>
    </citation>
    <scope>NUCLEOTIDE SEQUENCE [LARGE SCALE GENOMIC DNA]</scope>
    <source>
        <strain evidence="6 10">XJFY6S-08</strain>
    </source>
</reference>
<evidence type="ECO:0000313" key="6">
    <source>
        <dbReference type="EMBL" id="QQD71743.1"/>
    </source>
</evidence>
<evidence type="ECO:0000256" key="2">
    <source>
        <dbReference type="ARBA" id="ARBA00013346"/>
    </source>
</evidence>
<evidence type="ECO:0000256" key="3">
    <source>
        <dbReference type="ARBA" id="ARBA00030757"/>
    </source>
</evidence>
<dbReference type="InterPro" id="IPR029063">
    <property type="entry name" value="SAM-dependent_MTases_sf"/>
</dbReference>
<evidence type="ECO:0000313" key="10">
    <source>
        <dbReference type="Proteomes" id="UP000595420"/>
    </source>
</evidence>
<proteinExistence type="inferred from homology"/>
<dbReference type="Proteomes" id="UP000595420">
    <property type="component" value="Chromosome"/>
</dbReference>
<protein>
    <recommendedName>
        <fullName evidence="2">Protein-L-isoaspartate O-methyltransferase</fullName>
    </recommendedName>
    <alternativeName>
        <fullName evidence="3">Protein L-isoaspartyl methyltransferase</fullName>
    </alternativeName>
</protein>
<keyword evidence="4" id="KW-0489">Methyltransferase</keyword>
<dbReference type="PANTHER" id="PTHR11579:SF18">
    <property type="entry name" value="PROTEIN-L-ISOASPARTATE O-METHYLTRANSFERASE"/>
    <property type="match status" value="1"/>
</dbReference>
<dbReference type="GO" id="GO:0005737">
    <property type="term" value="C:cytoplasm"/>
    <property type="evidence" value="ECO:0007669"/>
    <property type="project" value="TreeGrafter"/>
</dbReference>
<dbReference type="PANTHER" id="PTHR11579">
    <property type="entry name" value="PROTEIN-L-ISOASPARTATE O-METHYLTRANSFERASE"/>
    <property type="match status" value="1"/>
</dbReference>
<accession>A0A060URX7</accession>
<keyword evidence="4" id="KW-0808">Transferase</keyword>
<organism evidence="4">
    <name type="scientific">Acidithiobacillus ferrivorans</name>
    <dbReference type="NCBI Taxonomy" id="160808"/>
    <lineage>
        <taxon>Bacteria</taxon>
        <taxon>Pseudomonadati</taxon>
        <taxon>Pseudomonadota</taxon>
        <taxon>Acidithiobacillia</taxon>
        <taxon>Acidithiobacillales</taxon>
        <taxon>Acidithiobacillaceae</taxon>
        <taxon>Acidithiobacillus</taxon>
    </lineage>
</organism>
<dbReference type="EMBL" id="CP059488">
    <property type="protein sequence ID" value="QQD71743.1"/>
    <property type="molecule type" value="Genomic_DNA"/>
</dbReference>
<dbReference type="RefSeq" id="WP_035194334.1">
    <property type="nucleotide sequence ID" value="NZ_CCCS020000049.1"/>
</dbReference>
<dbReference type="CDD" id="cd02440">
    <property type="entry name" value="AdoMet_MTases"/>
    <property type="match status" value="1"/>
</dbReference>
<sequence>MDFDTLRRTMIDTQIRTWDVLDPRVLATVAQVKRELFVPTPYRHLAFADFTLPLGHSEIMWTPKMEARVLQELDLHEQDRVLEIGTGSGYLTALMAQLAGMVHSVEDRAELSRTAEGCLRVQGVHNAHLHIGDGSTGWADNAPYDAICITGSLPVLPEIFKEQLTVGGRLIAILGTGPAMRVRRIFHSQPGIFEYSELFETEIPPLRHKPLPARFVF</sequence>
<dbReference type="EMBL" id="CCCS020000049">
    <property type="protein sequence ID" value="CDQ11377.1"/>
    <property type="molecule type" value="Genomic_DNA"/>
</dbReference>
<evidence type="ECO:0000313" key="7">
    <source>
        <dbReference type="EMBL" id="SMH67736.1"/>
    </source>
</evidence>
<reference evidence="4" key="2">
    <citation type="submission" date="2014-07" db="EMBL/GenBank/DDBJ databases">
        <title>Initial genome analysis of the psychrotolerant acidophile Acidithiobacillus ferrivorans CF27: insights into iron and sulfur oxidation pathways and into biofilm formation.</title>
        <authorList>
            <person name="Talla E."/>
            <person name="Hedrich S."/>
            <person name="Mangenot S."/>
            <person name="Ji B."/>
            <person name="Johnson D.B."/>
            <person name="Barbe V."/>
            <person name="Bonnefoy V."/>
        </authorList>
    </citation>
    <scope>NUCLEOTIDE SEQUENCE [LARGE SCALE GENOMIC DNA]</scope>
    <source>
        <strain evidence="4">CF27</strain>
    </source>
</reference>
<comment type="similarity">
    <text evidence="1">Belongs to the methyltransferase superfamily. L-isoaspartyl/D-aspartyl protein methyltransferase family.</text>
</comment>
<dbReference type="Pfam" id="PF01135">
    <property type="entry name" value="PCMT"/>
    <property type="match status" value="1"/>
</dbReference>
<reference evidence="7 9" key="4">
    <citation type="submission" date="2017-03" db="EMBL/GenBank/DDBJ databases">
        <authorList>
            <person name="Regsiter A."/>
            <person name="William W."/>
        </authorList>
    </citation>
    <scope>NUCLEOTIDE SEQUENCE [LARGE SCALE GENOMIC DNA]</scope>
    <source>
        <strain evidence="7">PRJEB5721</strain>
    </source>
</reference>
<evidence type="ECO:0000313" key="9">
    <source>
        <dbReference type="Proteomes" id="UP000193925"/>
    </source>
</evidence>
<dbReference type="GO" id="GO:0004719">
    <property type="term" value="F:protein-L-isoaspartate (D-aspartate) O-methyltransferase activity"/>
    <property type="evidence" value="ECO:0007669"/>
    <property type="project" value="InterPro"/>
</dbReference>
<dbReference type="Proteomes" id="UP000093129">
    <property type="component" value="Unassembled WGS sequence"/>
</dbReference>
<dbReference type="SUPFAM" id="SSF53335">
    <property type="entry name" value="S-adenosyl-L-methionine-dependent methyltransferases"/>
    <property type="match status" value="1"/>
</dbReference>
<evidence type="ECO:0000313" key="5">
    <source>
        <dbReference type="EMBL" id="OCB03434.1"/>
    </source>
</evidence>
<dbReference type="EMBL" id="MASQ01000066">
    <property type="protein sequence ID" value="OCB03434.1"/>
    <property type="molecule type" value="Genomic_DNA"/>
</dbReference>
<gene>
    <name evidence="7" type="ORF">AFERRI_50938</name>
    <name evidence="4" type="ORF">AFERRI_530272</name>
    <name evidence="5" type="ORF">BBC27_07900</name>
    <name evidence="6" type="ORF">H2515_09790</name>
</gene>